<dbReference type="Gene3D" id="3.40.50.300">
    <property type="entry name" value="P-loop containing nucleotide triphosphate hydrolases"/>
    <property type="match status" value="1"/>
</dbReference>
<evidence type="ECO:0000256" key="4">
    <source>
        <dbReference type="SAM" id="Phobius"/>
    </source>
</evidence>
<evidence type="ECO:0000313" key="6">
    <source>
        <dbReference type="EMBL" id="KAL3077139.1"/>
    </source>
</evidence>
<keyword evidence="4" id="KW-0472">Membrane</keyword>
<organism evidence="6 7">
    <name type="scientific">Heterodera schachtii</name>
    <name type="common">Sugarbeet cyst nematode worm</name>
    <name type="synonym">Tylenchus schachtii</name>
    <dbReference type="NCBI Taxonomy" id="97005"/>
    <lineage>
        <taxon>Eukaryota</taxon>
        <taxon>Metazoa</taxon>
        <taxon>Ecdysozoa</taxon>
        <taxon>Nematoda</taxon>
        <taxon>Chromadorea</taxon>
        <taxon>Rhabditida</taxon>
        <taxon>Tylenchina</taxon>
        <taxon>Tylenchomorpha</taxon>
        <taxon>Tylenchoidea</taxon>
        <taxon>Heteroderidae</taxon>
        <taxon>Heteroderinae</taxon>
        <taxon>Heterodera</taxon>
    </lineage>
</organism>
<dbReference type="InterPro" id="IPR032675">
    <property type="entry name" value="LRR_dom_sf"/>
</dbReference>
<dbReference type="InterPro" id="IPR003959">
    <property type="entry name" value="ATPase_AAA_core"/>
</dbReference>
<dbReference type="Proteomes" id="UP001620645">
    <property type="component" value="Unassembled WGS sequence"/>
</dbReference>
<dbReference type="SUPFAM" id="SSF52540">
    <property type="entry name" value="P-loop containing nucleoside triphosphate hydrolases"/>
    <property type="match status" value="1"/>
</dbReference>
<dbReference type="PANTHER" id="PTHR24366">
    <property type="entry name" value="IG(IMMUNOGLOBULIN) AND LRR(LEUCINE RICH REPEAT) DOMAINS"/>
    <property type="match status" value="1"/>
</dbReference>
<dbReference type="PROSITE" id="PS51450">
    <property type="entry name" value="LRR"/>
    <property type="match status" value="1"/>
</dbReference>
<dbReference type="SMART" id="SM00369">
    <property type="entry name" value="LRR_TYP"/>
    <property type="match status" value="13"/>
</dbReference>
<feature type="transmembrane region" description="Helical" evidence="4">
    <location>
        <begin position="1355"/>
        <end position="1382"/>
    </location>
</feature>
<evidence type="ECO:0000256" key="3">
    <source>
        <dbReference type="PROSITE-ProRule" id="PRU00259"/>
    </source>
</evidence>
<evidence type="ECO:0000313" key="7">
    <source>
        <dbReference type="Proteomes" id="UP001620645"/>
    </source>
</evidence>
<keyword evidence="7" id="KW-1185">Reference proteome</keyword>
<keyword evidence="4" id="KW-1133">Transmembrane helix</keyword>
<dbReference type="FunFam" id="3.80.10.10:FF:001360">
    <property type="entry name" value="Uncharacterized protein"/>
    <property type="match status" value="1"/>
</dbReference>
<dbReference type="InterPro" id="IPR003591">
    <property type="entry name" value="Leu-rich_rpt_typical-subtyp"/>
</dbReference>
<dbReference type="EMBL" id="JBICCN010000327">
    <property type="protein sequence ID" value="KAL3077139.1"/>
    <property type="molecule type" value="Genomic_DNA"/>
</dbReference>
<keyword evidence="4" id="KW-0812">Transmembrane</keyword>
<proteinExistence type="predicted"/>
<keyword evidence="2" id="KW-0677">Repeat</keyword>
<dbReference type="Pfam" id="PF00004">
    <property type="entry name" value="AAA"/>
    <property type="match status" value="1"/>
</dbReference>
<name>A0ABD2IAJ2_HETSC</name>
<reference evidence="6 7" key="1">
    <citation type="submission" date="2024-10" db="EMBL/GenBank/DDBJ databases">
        <authorList>
            <person name="Kim D."/>
        </authorList>
    </citation>
    <scope>NUCLEOTIDE SEQUENCE [LARGE SCALE GENOMIC DNA]</scope>
    <source>
        <strain evidence="6">Taebaek</strain>
    </source>
</reference>
<gene>
    <name evidence="6" type="ORF">niasHS_013128</name>
</gene>
<evidence type="ECO:0000259" key="5">
    <source>
        <dbReference type="Pfam" id="PF00004"/>
    </source>
</evidence>
<feature type="domain" description="ATPase AAA-type core" evidence="5">
    <location>
        <begin position="45"/>
        <end position="153"/>
    </location>
</feature>
<sequence>MVLQKKKKSFSGFKIQNFVYGLDSQISSLEKYLWNFKTKKNGGSCLLSGRKNTGKTLVLESLIQKHFSDDDCDINIRRVDGLSKTTKLFEKLDLEGPVLIVVDHFELFAYKQQQNFLYSILNGSQTLPWFVVLIGTTENSVYLLEKRVKSRFSALRVNFNVTFSLEQFDEGFGQLLDCSSLPKKTIKKTKEDDNCKKLLCALHCRYNCFGYLKKIVVLFERVCLKYEQRKLEPSFLFELCVESVLPTKNQQQILSSLSLRQLCLLNCLVKLESLGYKQRIDFTYQEIAKAYIKFTNDYEKSMRVYNFVLYRDLDELAASGTLSLAKGSDFGQIQFKKATSNVELDAIIKTIGRGKIPTKAETERSPKAISPRSDPFQCNYCCWLAVLSQEKSMVKSLRRTRSHGDNGTYKASKGIWSTKKVSANFRICHSNSLLFTLFCWSMTKFSWGFLRRGDNVRQFSTNPFSVLILFVLFAVFSNFVKCSDPPIGPSAKMVLCPLSLNQQLGCTCTVLSESHSVQILCNGTQPDKVWAVLGGFVPNIDKLAIRRCTTNKKSSTLKNMLPLKVRSLEISHCAITQIQPNAFDSLADSLEELSLESNALTSLPNLHKLKRVKSLNFNNNSVKELPDSTFSGLKELKFLRLRMNKLCSLMPNALSDQKSSLELLDLSFNCFSQVPSATLRNCAELKWLSLAGNSIEGIVKMQFMSLPNLMELRLHSNGLKRIAANGFINVPALRHLFLQNNKLGSLDQGTLQAFKQLQLVDLSNNNFHKITSFKDMSELVEVRLNDNQIRSINTLAFSGIPKLRRVLLQNNQIESIARNSFDSLENLEVLLLSGNYIALIEKGALDGMKQLKNLVLRNNSIAELNRDSFSSVPELTLLDLSDNELRTLRAGTFASLQRLHFLSLTDNRIETVEKGTFEGKVDNILLDGNPLRCDAQLDWFISWLTTNKVRTFVPNQPDIQCASPEENKGKRLKDLMIEKNNITEALVNSFNSMNLARGSDGNANAAAQNLLKMLPGISRRVQGAQIGSQVLGSLADSFPEIRNIPGMRLIPTTIPTQRKSDVKTLDAAIDQFSEPLVKFATGATPSSSDVGKMLSSIPDLVVNIPGFGTMDASKLHPSLVEHVLKGGQIPGIPKETLDHIVKQYMQRLYVAASNLQGRPTTELPPLPPGTDPTKLLRPISELPNEMVEKVVQNKPLPHLTQEQTEVIKQYYMQQMPSSSGGDIGKTFGIAVNGNASEPLNLTGLLPPKVFQMMKLLPPNYNLSKLPPELTQQVMRGEMPDLTKLPLDLQQWIKDNFDRLVASLENNPDLSIDEIMKKLPTFEHPPMSTFSPYDINKVDADLVVQQRNEEEANHRFWRIFAASALALAGAVTLGVLSAFFWYLKRSRRLADPPMAPPIGIDGGPELPSVIREQYFRPSASSTLK</sequence>
<comment type="caution">
    <text evidence="6">The sequence shown here is derived from an EMBL/GenBank/DDBJ whole genome shotgun (WGS) entry which is preliminary data.</text>
</comment>
<dbReference type="SUPFAM" id="SSF52058">
    <property type="entry name" value="L domain-like"/>
    <property type="match status" value="2"/>
</dbReference>
<feature type="repeat" description="ARM" evidence="3">
    <location>
        <begin position="798"/>
        <end position="827"/>
    </location>
</feature>
<evidence type="ECO:0000256" key="1">
    <source>
        <dbReference type="ARBA" id="ARBA00022614"/>
    </source>
</evidence>
<keyword evidence="1" id="KW-0433">Leucine-rich repeat</keyword>
<dbReference type="FunFam" id="3.80.10.10:FF:001164">
    <property type="entry name" value="GH01279p"/>
    <property type="match status" value="1"/>
</dbReference>
<evidence type="ECO:0000256" key="2">
    <source>
        <dbReference type="ARBA" id="ARBA00022737"/>
    </source>
</evidence>
<dbReference type="PANTHER" id="PTHR24366:SF170">
    <property type="entry name" value="RE50361P"/>
    <property type="match status" value="1"/>
</dbReference>
<dbReference type="InterPro" id="IPR001611">
    <property type="entry name" value="Leu-rich_rpt"/>
</dbReference>
<protein>
    <recommendedName>
        <fullName evidence="5">ATPase AAA-type core domain-containing protein</fullName>
    </recommendedName>
</protein>
<dbReference type="PROSITE" id="PS50176">
    <property type="entry name" value="ARM_REPEAT"/>
    <property type="match status" value="1"/>
</dbReference>
<dbReference type="Gene3D" id="3.80.10.10">
    <property type="entry name" value="Ribonuclease Inhibitor"/>
    <property type="match status" value="3"/>
</dbReference>
<dbReference type="Pfam" id="PF13855">
    <property type="entry name" value="LRR_8"/>
    <property type="match status" value="2"/>
</dbReference>
<dbReference type="Pfam" id="PF13306">
    <property type="entry name" value="LRR_5"/>
    <property type="match status" value="1"/>
</dbReference>
<accession>A0ABD2IAJ2</accession>
<dbReference type="InterPro" id="IPR000225">
    <property type="entry name" value="Armadillo"/>
</dbReference>
<dbReference type="InterPro" id="IPR026906">
    <property type="entry name" value="LRR_5"/>
</dbReference>
<dbReference type="InterPro" id="IPR027417">
    <property type="entry name" value="P-loop_NTPase"/>
</dbReference>
<dbReference type="GO" id="GO:0009966">
    <property type="term" value="P:regulation of signal transduction"/>
    <property type="evidence" value="ECO:0007669"/>
    <property type="project" value="UniProtKB-ARBA"/>
</dbReference>